<accession>A0AA41X711</accession>
<feature type="transmembrane region" description="Helical" evidence="1">
    <location>
        <begin position="103"/>
        <end position="125"/>
    </location>
</feature>
<comment type="caution">
    <text evidence="2">The sequence shown here is derived from an EMBL/GenBank/DDBJ whole genome shotgun (WGS) entry which is preliminary data.</text>
</comment>
<dbReference type="EMBL" id="JANCLT010000009">
    <property type="protein sequence ID" value="MCP8970109.1"/>
    <property type="molecule type" value="Genomic_DNA"/>
</dbReference>
<dbReference type="PANTHER" id="PTHR40078:SF1">
    <property type="entry name" value="INTEGRAL MEMBRANE PROTEIN"/>
    <property type="match status" value="1"/>
</dbReference>
<dbReference type="AlphaFoldDB" id="A0AA41X711"/>
<name>A0AA41X711_9BACI</name>
<gene>
    <name evidence="2" type="ORF">NK662_16420</name>
</gene>
<reference evidence="2" key="1">
    <citation type="submission" date="2022-07" db="EMBL/GenBank/DDBJ databases">
        <authorList>
            <person name="Li W.-J."/>
            <person name="Deng Q.-Q."/>
        </authorList>
    </citation>
    <scope>NUCLEOTIDE SEQUENCE</scope>
    <source>
        <strain evidence="2">SYSU M60031</strain>
    </source>
</reference>
<evidence type="ECO:0000313" key="2">
    <source>
        <dbReference type="EMBL" id="MCP8970109.1"/>
    </source>
</evidence>
<sequence length="208" mass="22592">MRSINFSLYTFGILLLALGVSLSIRSHLGTSPFDALLVGLSREIGLTVGSWEFLLALLLILCNALFTKKRPQFLGLLTAAITGFCIDMWLLLLEHVLLPEQLISRILCLGAGLLITGLGTALYLHTNFAPIPIDHFTLIVRNWMKGNVLLARTFVYVLFLALAFLFHGPIGAGTVATVAFGGLILSYFMGAVDRKLGQPAVPSKNHAL</sequence>
<dbReference type="InterPro" id="IPR038750">
    <property type="entry name" value="YczE/YyaS-like"/>
</dbReference>
<keyword evidence="1" id="KW-0812">Transmembrane</keyword>
<feature type="transmembrane region" description="Helical" evidence="1">
    <location>
        <begin position="172"/>
        <end position="192"/>
    </location>
</feature>
<protein>
    <submittedName>
        <fullName evidence="2">YitT family protein</fullName>
    </submittedName>
</protein>
<feature type="transmembrane region" description="Helical" evidence="1">
    <location>
        <begin position="146"/>
        <end position="166"/>
    </location>
</feature>
<feature type="transmembrane region" description="Helical" evidence="1">
    <location>
        <begin position="7"/>
        <end position="24"/>
    </location>
</feature>
<dbReference type="PANTHER" id="PTHR40078">
    <property type="entry name" value="INTEGRAL MEMBRANE PROTEIN-RELATED"/>
    <property type="match status" value="1"/>
</dbReference>
<dbReference type="Proteomes" id="UP001156102">
    <property type="component" value="Unassembled WGS sequence"/>
</dbReference>
<organism evidence="2 3">
    <name type="scientific">Ectobacillus ponti</name>
    <dbReference type="NCBI Taxonomy" id="2961894"/>
    <lineage>
        <taxon>Bacteria</taxon>
        <taxon>Bacillati</taxon>
        <taxon>Bacillota</taxon>
        <taxon>Bacilli</taxon>
        <taxon>Bacillales</taxon>
        <taxon>Bacillaceae</taxon>
        <taxon>Ectobacillus</taxon>
    </lineage>
</organism>
<dbReference type="Pfam" id="PF19700">
    <property type="entry name" value="DUF6198"/>
    <property type="match status" value="1"/>
</dbReference>
<keyword evidence="3" id="KW-1185">Reference proteome</keyword>
<evidence type="ECO:0000256" key="1">
    <source>
        <dbReference type="SAM" id="Phobius"/>
    </source>
</evidence>
<feature type="transmembrane region" description="Helical" evidence="1">
    <location>
        <begin position="44"/>
        <end position="66"/>
    </location>
</feature>
<feature type="transmembrane region" description="Helical" evidence="1">
    <location>
        <begin position="73"/>
        <end position="91"/>
    </location>
</feature>
<proteinExistence type="predicted"/>
<keyword evidence="1" id="KW-0472">Membrane</keyword>
<evidence type="ECO:0000313" key="3">
    <source>
        <dbReference type="Proteomes" id="UP001156102"/>
    </source>
</evidence>
<keyword evidence="1" id="KW-1133">Transmembrane helix</keyword>